<dbReference type="GO" id="GO:0008010">
    <property type="term" value="F:structural constituent of chitin-based larval cuticle"/>
    <property type="evidence" value="ECO:0007669"/>
    <property type="project" value="TreeGrafter"/>
</dbReference>
<feature type="region of interest" description="Disordered" evidence="4">
    <location>
        <begin position="33"/>
        <end position="54"/>
    </location>
</feature>
<dbReference type="PANTHER" id="PTHR10380">
    <property type="entry name" value="CUTICLE PROTEIN"/>
    <property type="match status" value="1"/>
</dbReference>
<name>A0AAV6VZ67_9ARAC</name>
<evidence type="ECO:0000313" key="6">
    <source>
        <dbReference type="EMBL" id="KAG8201760.1"/>
    </source>
</evidence>
<evidence type="ECO:0000256" key="1">
    <source>
        <dbReference type="ARBA" id="ARBA00002980"/>
    </source>
</evidence>
<protein>
    <submittedName>
        <fullName evidence="6">Uncharacterized protein</fullName>
    </submittedName>
</protein>
<dbReference type="GO" id="GO:0062129">
    <property type="term" value="C:chitin-based extracellular matrix"/>
    <property type="evidence" value="ECO:0007669"/>
    <property type="project" value="TreeGrafter"/>
</dbReference>
<accession>A0AAV6VZ67</accession>
<dbReference type="InterPro" id="IPR050468">
    <property type="entry name" value="Cuticle_Struct_Prot"/>
</dbReference>
<evidence type="ECO:0000256" key="4">
    <source>
        <dbReference type="SAM" id="MobiDB-lite"/>
    </source>
</evidence>
<feature type="signal peptide" evidence="5">
    <location>
        <begin position="1"/>
        <end position="15"/>
    </location>
</feature>
<dbReference type="InterPro" id="IPR000618">
    <property type="entry name" value="Insect_cuticle"/>
</dbReference>
<keyword evidence="2 3" id="KW-0193">Cuticle</keyword>
<proteinExistence type="predicted"/>
<organism evidence="6 7">
    <name type="scientific">Oedothorax gibbosus</name>
    <dbReference type="NCBI Taxonomy" id="931172"/>
    <lineage>
        <taxon>Eukaryota</taxon>
        <taxon>Metazoa</taxon>
        <taxon>Ecdysozoa</taxon>
        <taxon>Arthropoda</taxon>
        <taxon>Chelicerata</taxon>
        <taxon>Arachnida</taxon>
        <taxon>Araneae</taxon>
        <taxon>Araneomorphae</taxon>
        <taxon>Entelegynae</taxon>
        <taxon>Araneoidea</taxon>
        <taxon>Linyphiidae</taxon>
        <taxon>Erigoninae</taxon>
        <taxon>Oedothorax</taxon>
    </lineage>
</organism>
<dbReference type="Pfam" id="PF00379">
    <property type="entry name" value="Chitin_bind_4"/>
    <property type="match status" value="1"/>
</dbReference>
<evidence type="ECO:0000313" key="7">
    <source>
        <dbReference type="Proteomes" id="UP000827092"/>
    </source>
</evidence>
<feature type="chain" id="PRO_5043529440" evidence="5">
    <location>
        <begin position="16"/>
        <end position="157"/>
    </location>
</feature>
<sequence length="157" mass="16316">MKVLILLCLAAAAVAQEVYAPIPYTFNYKVDTEDGGSSGHQESGDGNGKVQGSYTVTDLEGHTRTVEYVADELGFRANIQTNEPGTANLNPADVTMYSSADDNGIAAAYGIGGAAPQQPAVRPQTRPAARPSAGRQGQGVRYVLVPSTDPRAAGYAA</sequence>
<evidence type="ECO:0000256" key="5">
    <source>
        <dbReference type="SAM" id="SignalP"/>
    </source>
</evidence>
<comment type="caution">
    <text evidence="6">The sequence shown here is derived from an EMBL/GenBank/DDBJ whole genome shotgun (WGS) entry which is preliminary data.</text>
</comment>
<dbReference type="PROSITE" id="PS51155">
    <property type="entry name" value="CHIT_BIND_RR_2"/>
    <property type="match status" value="1"/>
</dbReference>
<reference evidence="6 7" key="1">
    <citation type="journal article" date="2022" name="Nat. Ecol. Evol.">
        <title>A masculinizing supergene underlies an exaggerated male reproductive morph in a spider.</title>
        <authorList>
            <person name="Hendrickx F."/>
            <person name="De Corte Z."/>
            <person name="Sonet G."/>
            <person name="Van Belleghem S.M."/>
            <person name="Kostlbacher S."/>
            <person name="Vangestel C."/>
        </authorList>
    </citation>
    <scope>NUCLEOTIDE SEQUENCE [LARGE SCALE GENOMIC DNA]</scope>
    <source>
        <strain evidence="6">W744_W776</strain>
    </source>
</reference>
<dbReference type="InterPro" id="IPR031311">
    <property type="entry name" value="CHIT_BIND_RR_consensus"/>
</dbReference>
<feature type="region of interest" description="Disordered" evidence="4">
    <location>
        <begin position="115"/>
        <end position="157"/>
    </location>
</feature>
<keyword evidence="7" id="KW-1185">Reference proteome</keyword>
<evidence type="ECO:0000256" key="3">
    <source>
        <dbReference type="PROSITE-ProRule" id="PRU00497"/>
    </source>
</evidence>
<dbReference type="PROSITE" id="PS00233">
    <property type="entry name" value="CHIT_BIND_RR_1"/>
    <property type="match status" value="1"/>
</dbReference>
<dbReference type="Proteomes" id="UP000827092">
    <property type="component" value="Unassembled WGS sequence"/>
</dbReference>
<dbReference type="EMBL" id="JAFNEN010000003">
    <property type="protein sequence ID" value="KAG8201760.1"/>
    <property type="molecule type" value="Genomic_DNA"/>
</dbReference>
<gene>
    <name evidence="6" type="ORF">JTE90_012819</name>
</gene>
<keyword evidence="5" id="KW-0732">Signal</keyword>
<evidence type="ECO:0000256" key="2">
    <source>
        <dbReference type="ARBA" id="ARBA00022460"/>
    </source>
</evidence>
<comment type="function">
    <text evidence="1">Component of the rigid cuticle of the spider.</text>
</comment>
<dbReference type="AlphaFoldDB" id="A0AAV6VZ67"/>
<dbReference type="PRINTS" id="PR00947">
    <property type="entry name" value="CUTICLE"/>
</dbReference>